<feature type="region of interest" description="Disordered" evidence="6">
    <location>
        <begin position="230"/>
        <end position="264"/>
    </location>
</feature>
<dbReference type="GO" id="GO:0070161">
    <property type="term" value="C:anchoring junction"/>
    <property type="evidence" value="ECO:0007669"/>
    <property type="project" value="UniProtKB-SubCell"/>
</dbReference>
<dbReference type="Pfam" id="PF02208">
    <property type="entry name" value="Sorb"/>
    <property type="match status" value="1"/>
</dbReference>
<feature type="compositionally biased region" description="Polar residues" evidence="6">
    <location>
        <begin position="86"/>
        <end position="96"/>
    </location>
</feature>
<dbReference type="GO" id="GO:0043025">
    <property type="term" value="C:neuronal cell body"/>
    <property type="evidence" value="ECO:0007669"/>
    <property type="project" value="TreeGrafter"/>
</dbReference>
<feature type="compositionally biased region" description="Basic and acidic residues" evidence="6">
    <location>
        <begin position="230"/>
        <end position="240"/>
    </location>
</feature>
<evidence type="ECO:0000256" key="3">
    <source>
        <dbReference type="ARBA" id="ARBA00022737"/>
    </source>
</evidence>
<dbReference type="Gene3D" id="2.30.30.40">
    <property type="entry name" value="SH3 Domains"/>
    <property type="match status" value="3"/>
</dbReference>
<feature type="region of interest" description="Disordered" evidence="6">
    <location>
        <begin position="159"/>
        <end position="213"/>
    </location>
</feature>
<dbReference type="Proteomes" id="UP000694406">
    <property type="component" value="Unplaced"/>
</dbReference>
<sequence length="1019" mass="112646">MSVKLTAVKRVQSSPNLLTAGLDSHSTDSAWRSFNIGSRETLNGDTSSSSLAAKGFRSVRPNLQEKKSPTQAPPLPTRKKSFGRSGISNVKKTGSNSCSITTKQIKPFSDGNYSTNKEFLQRTIYSKKSNTRMSCTQKSTKSLASVSSIKTIAGIRTIVHQGHKQPQKRRVSTLKLTQAQNVSSSVPSHTQQIPEPGGASAAPWRSASPACNPVPEIHKASLSIQIAPTPDRKAAPECQHHPSRFSPDPSKMPPESMQQMSDPPAAQCHVLGNQKVTANVMEVNASQTHRQISAEAAPLSPSPPFPPPPLPMVPVHQPSLSPDSGTHATSFPLPPCDDFWPSHIYRTPALSPFSYMYPFLVPDTLLHKTETDSIVSAMSEFSSQPVSEFSAAILDELQSCNYTTDCSETPSPTLSQTSAASDGTTLTSTAASSHAQITVNGNSSLATSPMSYFQRPFSPSLAYSPPVSFTSSSSLLQQSRTMESTEMYSQHAHSVGGGDSSSSTTTTTIPICRTSEEEKKVTVIKAPHYAGIGPVDESGIPTAIRTTVDRPKDWYKTMFKQIHMVHKPDDDTDMYNTSYAYNTGNFSPSLSAQAHPVAKTQTYRPLTKSTSDNGTEAFKVSSPPPPPVPPVRPWQRSAPEKNEWEPPDRKVDTRKFRSEPRSIFEYEPGKSSILEHERPTSLYYSPADRRVDRPSSSTSTSSDYRKRRKSEPAVTQQKVHTDQNVNRYTLGRTDTQSTYSTLRKPVTTSSPSSPLRAKVDQESPGNYSAFTDVSRCIPKERRGTPERERLPARAVYDFKAQTSKELPFKKGDTIYILRKVDQNWYEGEHYGRVGIFPISYVEKFIPPEKAQPARPPPPAHMAEIGEAIAKYNFNADTNVELSLRKGDKVILLRRVDQNWYEGKLLGTNKQGIFPVSYVEVKKNMARGENEYPVPPIPQSYSSDKIHHAAKPQRPVFAHDSGGEPFQVLYNYTPRNEDELELREGDVIDVMEKCDDGWFVGTSRRTKFFGTFPGNYVKRL</sequence>
<evidence type="ECO:0000313" key="9">
    <source>
        <dbReference type="Ensembl" id="ENSLLTP00000001199.1"/>
    </source>
</evidence>
<name>A0A8C5RBZ4_LATLA</name>
<dbReference type="InterPro" id="IPR003127">
    <property type="entry name" value="SoHo_dom"/>
</dbReference>
<feature type="domain" description="SH3" evidence="7">
    <location>
        <begin position="862"/>
        <end position="923"/>
    </location>
</feature>
<feature type="compositionally biased region" description="Pro residues" evidence="6">
    <location>
        <begin position="622"/>
        <end position="632"/>
    </location>
</feature>
<feature type="compositionally biased region" description="Basic residues" evidence="6">
    <location>
        <begin position="161"/>
        <end position="172"/>
    </location>
</feature>
<evidence type="ECO:0000259" key="7">
    <source>
        <dbReference type="PROSITE" id="PS50002"/>
    </source>
</evidence>
<dbReference type="PROSITE" id="PS50831">
    <property type="entry name" value="SOHO"/>
    <property type="match status" value="1"/>
</dbReference>
<comment type="subcellular location">
    <subcellularLocation>
        <location evidence="1">Cell junction</location>
    </subcellularLocation>
</comment>
<feature type="domain" description="SoHo" evidence="8">
    <location>
        <begin position="523"/>
        <end position="584"/>
    </location>
</feature>
<dbReference type="PRINTS" id="PR00499">
    <property type="entry name" value="P67PHOX"/>
</dbReference>
<dbReference type="PANTHER" id="PTHR14167:SF56">
    <property type="entry name" value="SORBIN AND SH3 DOMAIN-CONTAINING PROTEIN 2"/>
    <property type="match status" value="1"/>
</dbReference>
<feature type="compositionally biased region" description="Polar residues" evidence="6">
    <location>
        <begin position="599"/>
        <end position="614"/>
    </location>
</feature>
<feature type="domain" description="SH3" evidence="7">
    <location>
        <begin position="787"/>
        <end position="846"/>
    </location>
</feature>
<dbReference type="AlphaFoldDB" id="A0A8C5RBZ4"/>
<dbReference type="GO" id="GO:0045202">
    <property type="term" value="C:synapse"/>
    <property type="evidence" value="ECO:0007669"/>
    <property type="project" value="TreeGrafter"/>
</dbReference>
<evidence type="ECO:0000313" key="10">
    <source>
        <dbReference type="Proteomes" id="UP000694406"/>
    </source>
</evidence>
<evidence type="ECO:0000256" key="4">
    <source>
        <dbReference type="ARBA" id="ARBA00022949"/>
    </source>
</evidence>
<feature type="region of interest" description="Disordered" evidence="6">
    <location>
        <begin position="287"/>
        <end position="307"/>
    </location>
</feature>
<feature type="domain" description="SH3" evidence="7">
    <location>
        <begin position="960"/>
        <end position="1019"/>
    </location>
</feature>
<reference evidence="9" key="2">
    <citation type="submission" date="2025-09" db="UniProtKB">
        <authorList>
            <consortium name="Ensembl"/>
        </authorList>
    </citation>
    <scope>IDENTIFICATION</scope>
</reference>
<feature type="compositionally biased region" description="Basic and acidic residues" evidence="6">
    <location>
        <begin position="638"/>
        <end position="679"/>
    </location>
</feature>
<keyword evidence="3" id="KW-0677">Repeat</keyword>
<evidence type="ECO:0000256" key="1">
    <source>
        <dbReference type="ARBA" id="ARBA00004282"/>
    </source>
</evidence>
<feature type="compositionally biased region" description="Polar residues" evidence="6">
    <location>
        <begin position="480"/>
        <end position="492"/>
    </location>
</feature>
<feature type="compositionally biased region" description="Low complexity" evidence="6">
    <location>
        <begin position="417"/>
        <end position="433"/>
    </location>
</feature>
<feature type="region of interest" description="Disordered" evidence="6">
    <location>
        <begin position="57"/>
        <end position="96"/>
    </location>
</feature>
<dbReference type="FunFam" id="2.30.30.40:FF:000003">
    <property type="entry name" value="Sorbin and SH3 domain-containing protein 1 isoform 2"/>
    <property type="match status" value="1"/>
</dbReference>
<dbReference type="GO" id="GO:0005886">
    <property type="term" value="C:plasma membrane"/>
    <property type="evidence" value="ECO:0007669"/>
    <property type="project" value="TreeGrafter"/>
</dbReference>
<dbReference type="FunFam" id="2.30.30.40:FF:000001">
    <property type="entry name" value="Sorbin and SH3 domain-containing protein 1 isoform 2"/>
    <property type="match status" value="1"/>
</dbReference>
<dbReference type="Pfam" id="PF00018">
    <property type="entry name" value="SH3_1"/>
    <property type="match status" value="2"/>
</dbReference>
<evidence type="ECO:0000256" key="2">
    <source>
        <dbReference type="ARBA" id="ARBA00022443"/>
    </source>
</evidence>
<dbReference type="GO" id="GO:0030425">
    <property type="term" value="C:dendrite"/>
    <property type="evidence" value="ECO:0007669"/>
    <property type="project" value="TreeGrafter"/>
</dbReference>
<feature type="compositionally biased region" description="Polar residues" evidence="6">
    <location>
        <begin position="404"/>
        <end position="416"/>
    </location>
</feature>
<dbReference type="PRINTS" id="PR00452">
    <property type="entry name" value="SH3DOMAIN"/>
</dbReference>
<dbReference type="SMART" id="SM00459">
    <property type="entry name" value="Sorb"/>
    <property type="match status" value="1"/>
</dbReference>
<reference evidence="9" key="1">
    <citation type="submission" date="2025-08" db="UniProtKB">
        <authorList>
            <consortium name="Ensembl"/>
        </authorList>
    </citation>
    <scope>IDENTIFICATION</scope>
</reference>
<evidence type="ECO:0000256" key="6">
    <source>
        <dbReference type="SAM" id="MobiDB-lite"/>
    </source>
</evidence>
<feature type="region of interest" description="Disordered" evidence="6">
    <location>
        <begin position="474"/>
        <end position="507"/>
    </location>
</feature>
<feature type="region of interest" description="Disordered" evidence="6">
    <location>
        <begin position="591"/>
        <end position="770"/>
    </location>
</feature>
<dbReference type="GO" id="GO:0007219">
    <property type="term" value="P:Notch signaling pathway"/>
    <property type="evidence" value="ECO:0007669"/>
    <property type="project" value="TreeGrafter"/>
</dbReference>
<dbReference type="Pfam" id="PF14604">
    <property type="entry name" value="SH3_9"/>
    <property type="match status" value="1"/>
</dbReference>
<evidence type="ECO:0000256" key="5">
    <source>
        <dbReference type="PROSITE-ProRule" id="PRU00192"/>
    </source>
</evidence>
<dbReference type="SUPFAM" id="SSF50044">
    <property type="entry name" value="SH3-domain"/>
    <property type="match status" value="3"/>
</dbReference>
<dbReference type="PROSITE" id="PS50002">
    <property type="entry name" value="SH3"/>
    <property type="match status" value="3"/>
</dbReference>
<keyword evidence="10" id="KW-1185">Reference proteome</keyword>
<dbReference type="Ensembl" id="ENSLLTT00000001243.1">
    <property type="protein sequence ID" value="ENSLLTP00000001199.1"/>
    <property type="gene ID" value="ENSLLTG00000000629.1"/>
</dbReference>
<protein>
    <submittedName>
        <fullName evidence="9">Sorbin and SH3 domain containing 2</fullName>
    </submittedName>
</protein>
<evidence type="ECO:0000259" key="8">
    <source>
        <dbReference type="PROSITE" id="PS50831"/>
    </source>
</evidence>
<dbReference type="InterPro" id="IPR050384">
    <property type="entry name" value="Endophilin_SH3RF"/>
</dbReference>
<dbReference type="CDD" id="cd11917">
    <property type="entry name" value="SH3_Sorbs2_3"/>
    <property type="match status" value="1"/>
</dbReference>
<feature type="region of interest" description="Disordered" evidence="6">
    <location>
        <begin position="404"/>
        <end position="433"/>
    </location>
</feature>
<accession>A0A8C5RBZ4</accession>
<keyword evidence="2 5" id="KW-0728">SH3 domain</keyword>
<feature type="compositionally biased region" description="Polar residues" evidence="6">
    <location>
        <begin position="174"/>
        <end position="193"/>
    </location>
</feature>
<dbReference type="InterPro" id="IPR001452">
    <property type="entry name" value="SH3_domain"/>
</dbReference>
<feature type="compositionally biased region" description="Polar residues" evidence="6">
    <location>
        <begin position="713"/>
        <end position="753"/>
    </location>
</feature>
<gene>
    <name evidence="9" type="primary">SORBS2</name>
</gene>
<dbReference type="SMART" id="SM00326">
    <property type="entry name" value="SH3"/>
    <property type="match status" value="3"/>
</dbReference>
<feature type="compositionally biased region" description="Low complexity" evidence="6">
    <location>
        <begin position="196"/>
        <end position="210"/>
    </location>
</feature>
<keyword evidence="4" id="KW-0965">Cell junction</keyword>
<dbReference type="PANTHER" id="PTHR14167">
    <property type="entry name" value="SH3 DOMAIN-CONTAINING"/>
    <property type="match status" value="1"/>
</dbReference>
<proteinExistence type="predicted"/>
<organism evidence="9 10">
    <name type="scientific">Laticauda laticaudata</name>
    <name type="common">Blue-ringed sea krait</name>
    <name type="synonym">Blue-lipped sea krait</name>
    <dbReference type="NCBI Taxonomy" id="8630"/>
    <lineage>
        <taxon>Eukaryota</taxon>
        <taxon>Metazoa</taxon>
        <taxon>Chordata</taxon>
        <taxon>Craniata</taxon>
        <taxon>Vertebrata</taxon>
        <taxon>Euteleostomi</taxon>
        <taxon>Lepidosauria</taxon>
        <taxon>Squamata</taxon>
        <taxon>Bifurcata</taxon>
        <taxon>Unidentata</taxon>
        <taxon>Episquamata</taxon>
        <taxon>Toxicofera</taxon>
        <taxon>Serpentes</taxon>
        <taxon>Colubroidea</taxon>
        <taxon>Elapidae</taxon>
        <taxon>Laticaudinae</taxon>
        <taxon>Laticauda</taxon>
    </lineage>
</organism>
<dbReference type="GeneTree" id="ENSGT00940000157056"/>
<dbReference type="InterPro" id="IPR036028">
    <property type="entry name" value="SH3-like_dom_sf"/>
</dbReference>